<dbReference type="InterPro" id="IPR010199">
    <property type="entry name" value="CysJ"/>
</dbReference>
<keyword evidence="9" id="KW-0249">Electron transport</keyword>
<dbReference type="EMBL" id="AP024702">
    <property type="protein sequence ID" value="BCX46337.1"/>
    <property type="molecule type" value="Genomic_DNA"/>
</dbReference>
<dbReference type="InterPro" id="IPR017938">
    <property type="entry name" value="Riboflavin_synthase-like_b-brl"/>
</dbReference>
<reference evidence="14 15" key="1">
    <citation type="submission" date="2021-06" db="EMBL/GenBank/DDBJ databases">
        <title>Complete genome of Haloferula helveola possessing various polysaccharide degrading enzymes.</title>
        <authorList>
            <person name="Takami H."/>
            <person name="Huang C."/>
            <person name="Hamasaki K."/>
        </authorList>
    </citation>
    <scope>NUCLEOTIDE SEQUENCE [LARGE SCALE GENOMIC DNA]</scope>
    <source>
        <strain evidence="14 15">CN-1</strain>
    </source>
</reference>
<dbReference type="PRINTS" id="PR00371">
    <property type="entry name" value="FPNCR"/>
</dbReference>
<keyword evidence="15" id="KW-1185">Reference proteome</keyword>
<keyword evidence="4" id="KW-0028">Amino-acid biosynthesis</keyword>
<dbReference type="PRINTS" id="PR00369">
    <property type="entry name" value="FLAVODOXIN"/>
</dbReference>
<dbReference type="RefSeq" id="WP_338687852.1">
    <property type="nucleotide sequence ID" value="NZ_AP024702.1"/>
</dbReference>
<dbReference type="CDD" id="cd06199">
    <property type="entry name" value="SiR"/>
    <property type="match status" value="1"/>
</dbReference>
<dbReference type="PANTHER" id="PTHR19384">
    <property type="entry name" value="NITRIC OXIDE SYNTHASE-RELATED"/>
    <property type="match status" value="1"/>
</dbReference>
<evidence type="ECO:0000256" key="8">
    <source>
        <dbReference type="ARBA" id="ARBA00022857"/>
    </source>
</evidence>
<sequence>MIRLPDDAPFTPEQRAWLEDFLSKALAGVAIPSAPTGPAVPVTILWGSQTGNAEGLARKLGKRMKKGNFEPEIFDMAEYDRERLPKEKNLLIITSTYGDGEPPDNAADLYEWILSDAAPQLGDVSYSVLALGDTSYPDFCKCGIDFDQRLAALGASKIQDRVDCDVDFDDEFKAWSEGVIGVLSPEFEVVPGAVSALDQQEEGYSKKRPFPSTILNNFNLNTGGAKETHHVELSLEGSELVYEVGDALGVVPANPPEVVDEILANLPFKTDTEVPLPDGTEGPLRDALIYSYDIGTINKSLIQKWQERSGSPFLRSLVEADDKKAFEDFSWGRDLIDLVVDHPADFADGEDFVGILKKLQPRLYSIASSPNAHPGEVHLCVGIVRYESHGRKRGGICSTFLSDRSDGTTPGVFVHSNKAFRLPESGDTPLIMVGPGTGIAPFRAFLEERKISGAKGANWLFFGNPHQSTDFLYEDELTAFKEDGTLQRLDLAWSRDQKQKVYVQNLMTENGAELWKWLGEGAAFYVCGDASRMAKDVDAALHEIAEKHGGMDAEAAAEFVKQLKKDKRYQRDVY</sequence>
<keyword evidence="10" id="KW-0560">Oxidoreductase</keyword>
<dbReference type="InterPro" id="IPR023173">
    <property type="entry name" value="NADPH_Cyt_P450_Rdtase_alpha"/>
</dbReference>
<evidence type="ECO:0000259" key="13">
    <source>
        <dbReference type="PROSITE" id="PS51384"/>
    </source>
</evidence>
<evidence type="ECO:0000256" key="10">
    <source>
        <dbReference type="ARBA" id="ARBA00023002"/>
    </source>
</evidence>
<evidence type="ECO:0000256" key="2">
    <source>
        <dbReference type="ARBA" id="ARBA00001974"/>
    </source>
</evidence>
<feature type="domain" description="Flavodoxin-like" evidence="12">
    <location>
        <begin position="42"/>
        <end position="180"/>
    </location>
</feature>
<dbReference type="InterPro" id="IPR008254">
    <property type="entry name" value="Flavodoxin/NO_synth"/>
</dbReference>
<keyword evidence="6" id="KW-0288">FMN</keyword>
<dbReference type="PROSITE" id="PS50902">
    <property type="entry name" value="FLAVODOXIN_LIKE"/>
    <property type="match status" value="1"/>
</dbReference>
<keyword evidence="8" id="KW-0521">NADP</keyword>
<keyword evidence="5" id="KW-0285">Flavoprotein</keyword>
<proteinExistence type="predicted"/>
<name>A0ABN6H0A0_9BACT</name>
<dbReference type="InterPro" id="IPR001433">
    <property type="entry name" value="OxRdtase_FAD/NAD-bd"/>
</dbReference>
<dbReference type="SUPFAM" id="SSF52343">
    <property type="entry name" value="Ferredoxin reductase-like, C-terminal NADP-linked domain"/>
    <property type="match status" value="1"/>
</dbReference>
<dbReference type="Gene3D" id="2.40.30.10">
    <property type="entry name" value="Translation factors"/>
    <property type="match status" value="1"/>
</dbReference>
<dbReference type="PROSITE" id="PS51384">
    <property type="entry name" value="FAD_FR"/>
    <property type="match status" value="1"/>
</dbReference>
<dbReference type="PANTHER" id="PTHR19384:SF128">
    <property type="entry name" value="NADPH OXIDOREDUCTASE A"/>
    <property type="match status" value="1"/>
</dbReference>
<evidence type="ECO:0000256" key="6">
    <source>
        <dbReference type="ARBA" id="ARBA00022643"/>
    </source>
</evidence>
<dbReference type="SUPFAM" id="SSF52218">
    <property type="entry name" value="Flavoproteins"/>
    <property type="match status" value="1"/>
</dbReference>
<dbReference type="Pfam" id="PF00175">
    <property type="entry name" value="NAD_binding_1"/>
    <property type="match status" value="1"/>
</dbReference>
<accession>A0ABN6H0A0</accession>
<evidence type="ECO:0000256" key="3">
    <source>
        <dbReference type="ARBA" id="ARBA00022448"/>
    </source>
</evidence>
<dbReference type="Gene3D" id="3.40.50.80">
    <property type="entry name" value="Nucleotide-binding domain of ferredoxin-NADP reductase (FNR) module"/>
    <property type="match status" value="1"/>
</dbReference>
<evidence type="ECO:0000256" key="7">
    <source>
        <dbReference type="ARBA" id="ARBA00022827"/>
    </source>
</evidence>
<dbReference type="PIRSF" id="PIRSF000207">
    <property type="entry name" value="SiR-FP_CysJ"/>
    <property type="match status" value="1"/>
</dbReference>
<organism evidence="14 15">
    <name type="scientific">Haloferula helveola</name>
    <dbReference type="NCBI Taxonomy" id="490095"/>
    <lineage>
        <taxon>Bacteria</taxon>
        <taxon>Pseudomonadati</taxon>
        <taxon>Verrucomicrobiota</taxon>
        <taxon>Verrucomicrobiia</taxon>
        <taxon>Verrucomicrobiales</taxon>
        <taxon>Verrucomicrobiaceae</taxon>
        <taxon>Haloferula</taxon>
    </lineage>
</organism>
<comment type="cofactor">
    <cofactor evidence="1">
        <name>FMN</name>
        <dbReference type="ChEBI" id="CHEBI:58210"/>
    </cofactor>
</comment>
<comment type="cofactor">
    <cofactor evidence="2">
        <name>FAD</name>
        <dbReference type="ChEBI" id="CHEBI:57692"/>
    </cofactor>
</comment>
<dbReference type="InterPro" id="IPR017927">
    <property type="entry name" value="FAD-bd_FR_type"/>
</dbReference>
<dbReference type="Gene3D" id="1.20.990.10">
    <property type="entry name" value="NADPH-cytochrome p450 Reductase, Chain A, domain 3"/>
    <property type="match status" value="1"/>
</dbReference>
<dbReference type="SUPFAM" id="SSF63380">
    <property type="entry name" value="Riboflavin synthase domain-like"/>
    <property type="match status" value="1"/>
</dbReference>
<dbReference type="Pfam" id="PF00258">
    <property type="entry name" value="Flavodoxin_1"/>
    <property type="match status" value="1"/>
</dbReference>
<evidence type="ECO:0000256" key="4">
    <source>
        <dbReference type="ARBA" id="ARBA00022605"/>
    </source>
</evidence>
<dbReference type="Pfam" id="PF00667">
    <property type="entry name" value="FAD_binding_1"/>
    <property type="match status" value="1"/>
</dbReference>
<evidence type="ECO:0000256" key="5">
    <source>
        <dbReference type="ARBA" id="ARBA00022630"/>
    </source>
</evidence>
<dbReference type="Gene3D" id="3.40.50.360">
    <property type="match status" value="1"/>
</dbReference>
<evidence type="ECO:0000259" key="12">
    <source>
        <dbReference type="PROSITE" id="PS50902"/>
    </source>
</evidence>
<feature type="domain" description="FAD-binding FR-type" evidence="13">
    <location>
        <begin position="207"/>
        <end position="423"/>
    </location>
</feature>
<dbReference type="Proteomes" id="UP001374893">
    <property type="component" value="Chromosome"/>
</dbReference>
<keyword evidence="3" id="KW-0813">Transport</keyword>
<keyword evidence="11" id="KW-0198">Cysteine biosynthesis</keyword>
<dbReference type="InterPro" id="IPR001709">
    <property type="entry name" value="Flavoprot_Pyr_Nucl_cyt_Rdtase"/>
</dbReference>
<evidence type="ECO:0000256" key="1">
    <source>
        <dbReference type="ARBA" id="ARBA00001917"/>
    </source>
</evidence>
<dbReference type="InterPro" id="IPR039261">
    <property type="entry name" value="FNR_nucleotide-bd"/>
</dbReference>
<keyword evidence="7" id="KW-0274">FAD</keyword>
<evidence type="ECO:0000256" key="9">
    <source>
        <dbReference type="ARBA" id="ARBA00022982"/>
    </source>
</evidence>
<evidence type="ECO:0000313" key="14">
    <source>
        <dbReference type="EMBL" id="BCX46337.1"/>
    </source>
</evidence>
<gene>
    <name evidence="14" type="ORF">HAHE_02450</name>
</gene>
<evidence type="ECO:0000313" key="15">
    <source>
        <dbReference type="Proteomes" id="UP001374893"/>
    </source>
</evidence>
<dbReference type="InterPro" id="IPR003097">
    <property type="entry name" value="CysJ-like_FAD-binding"/>
</dbReference>
<dbReference type="InterPro" id="IPR001094">
    <property type="entry name" value="Flavdoxin-like"/>
</dbReference>
<dbReference type="InterPro" id="IPR029039">
    <property type="entry name" value="Flavoprotein-like_sf"/>
</dbReference>
<evidence type="ECO:0000256" key="11">
    <source>
        <dbReference type="ARBA" id="ARBA00023192"/>
    </source>
</evidence>
<protein>
    <submittedName>
        <fullName evidence="14">Sulfite reductase, alpha subunit</fullName>
    </submittedName>
</protein>